<dbReference type="PANTHER" id="PTHR42928">
    <property type="entry name" value="TRICARBOXYLATE-BINDING PROTEIN"/>
    <property type="match status" value="1"/>
</dbReference>
<evidence type="ECO:0000313" key="4">
    <source>
        <dbReference type="Proteomes" id="UP000280960"/>
    </source>
</evidence>
<protein>
    <submittedName>
        <fullName evidence="3">Tripartite tricarboxylate transporter substrate binding protein</fullName>
    </submittedName>
</protein>
<dbReference type="RefSeq" id="WP_122015671.1">
    <property type="nucleotide sequence ID" value="NZ_CP033169.1"/>
</dbReference>
<evidence type="ECO:0000256" key="1">
    <source>
        <dbReference type="ARBA" id="ARBA00006987"/>
    </source>
</evidence>
<dbReference type="KEGG" id="bacg:D2962_17085"/>
<dbReference type="CDD" id="cd07012">
    <property type="entry name" value="PBP2_Bug_TTT"/>
    <property type="match status" value="1"/>
</dbReference>
<dbReference type="PANTHER" id="PTHR42928:SF3">
    <property type="entry name" value="UPF0065 PROTEIN YFLP"/>
    <property type="match status" value="1"/>
</dbReference>
<evidence type="ECO:0000256" key="2">
    <source>
        <dbReference type="SAM" id="SignalP"/>
    </source>
</evidence>
<feature type="chain" id="PRO_5039713876" evidence="2">
    <location>
        <begin position="23"/>
        <end position="341"/>
    </location>
</feature>
<keyword evidence="4" id="KW-1185">Reference proteome</keyword>
<evidence type="ECO:0000313" key="3">
    <source>
        <dbReference type="EMBL" id="AYO32085.1"/>
    </source>
</evidence>
<dbReference type="InterPro" id="IPR042100">
    <property type="entry name" value="Bug_dom1"/>
</dbReference>
<dbReference type="SUPFAM" id="SSF53850">
    <property type="entry name" value="Periplasmic binding protein-like II"/>
    <property type="match status" value="1"/>
</dbReference>
<dbReference type="EMBL" id="CP033169">
    <property type="protein sequence ID" value="AYO32085.1"/>
    <property type="molecule type" value="Genomic_DNA"/>
</dbReference>
<gene>
    <name evidence="3" type="ORF">D2962_17085</name>
</gene>
<dbReference type="InterPro" id="IPR005064">
    <property type="entry name" value="BUG"/>
</dbReference>
<organism evidence="3 4">
    <name type="scientific">Biomaibacter acetigenes</name>
    <dbReference type="NCBI Taxonomy" id="2316383"/>
    <lineage>
        <taxon>Bacteria</taxon>
        <taxon>Bacillati</taxon>
        <taxon>Bacillota</taxon>
        <taxon>Clostridia</taxon>
        <taxon>Thermosediminibacterales</taxon>
        <taxon>Tepidanaerobacteraceae</taxon>
        <taxon>Biomaibacter</taxon>
    </lineage>
</organism>
<dbReference type="Gene3D" id="3.40.190.10">
    <property type="entry name" value="Periplasmic binding protein-like II"/>
    <property type="match status" value="1"/>
</dbReference>
<dbReference type="PIRSF" id="PIRSF017082">
    <property type="entry name" value="YflP"/>
    <property type="match status" value="1"/>
</dbReference>
<keyword evidence="2" id="KW-0732">Signal</keyword>
<feature type="signal peptide" evidence="2">
    <location>
        <begin position="1"/>
        <end position="22"/>
    </location>
</feature>
<dbReference type="Gene3D" id="3.40.190.150">
    <property type="entry name" value="Bordetella uptake gene, domain 1"/>
    <property type="match status" value="1"/>
</dbReference>
<dbReference type="Proteomes" id="UP000280960">
    <property type="component" value="Chromosome"/>
</dbReference>
<comment type="similarity">
    <text evidence="1">Belongs to the UPF0065 (bug) family.</text>
</comment>
<name>A0A3G2R9K5_9FIRM</name>
<dbReference type="PROSITE" id="PS51257">
    <property type="entry name" value="PROKAR_LIPOPROTEIN"/>
    <property type="match status" value="1"/>
</dbReference>
<proteinExistence type="inferred from homology"/>
<reference evidence="3 4" key="1">
    <citation type="submission" date="2018-10" db="EMBL/GenBank/DDBJ databases">
        <authorList>
            <person name="Zhang X."/>
        </authorList>
    </citation>
    <scope>NUCLEOTIDE SEQUENCE [LARGE SCALE GENOMIC DNA]</scope>
    <source>
        <strain evidence="3 4">SK-G1</strain>
    </source>
</reference>
<dbReference type="Pfam" id="PF03401">
    <property type="entry name" value="TctC"/>
    <property type="match status" value="1"/>
</dbReference>
<sequence length="341" mass="37062">MSRTKNLIALLLVVLLIAAALAGCGSKQDQGSPAKEEQKAWTPSGTVEIVAPASPGGGWDLLARTMQKTLSEDKIVDKPIIITNKPGGGGATGWNYLKSKKGQGEFLAVNSSLLILNHLLGSSDLTFKDFTPLANLQTEWEVVAVSADSPYKTGKDFFEALKKDPASMPIGVGPALGNDDHIQFLMLAKAYGIDPSTIKFVVYPGAGGEQIPALLGGHIKAITISMAETLEQYKAGKIRILGISSDKRVEVMPDVPTWKEQGIDLVFAHWRGVMGPPDMTPEQVKYWSDAIGKMVQQDSWKTALKNMGQYEYYMPADEYKAYLEKQSAEFESLLKQVGLIK</sequence>
<dbReference type="AlphaFoldDB" id="A0A3G2R9K5"/>
<accession>A0A3G2R9K5</accession>